<dbReference type="SUPFAM" id="SSF49503">
    <property type="entry name" value="Cupredoxins"/>
    <property type="match status" value="1"/>
</dbReference>
<keyword evidence="2" id="KW-1185">Reference proteome</keyword>
<sequence length="224" mass="24629">MLLSPVVITAQQSPTEEVHVQVQLPESPTAKGHGPATVVWLEAADKRSSVHPASPGRFTLLQKNRMFSPHLLVVPVGSVVSFPNADPFFHNVFSYFNGKRFDLGLYEAGTSKEITFSREGVSYIFCNIHPEMSAVILTIDTPLYGVADSSARVAIRNVPHGEYLLHVWVEGLMQPALDRTIRRVQVSADGTNSITVDARSAPLQPAKHLNKFGQPYDHITSAPY</sequence>
<evidence type="ECO:0000313" key="1">
    <source>
        <dbReference type="EMBL" id="UWZ82269.1"/>
    </source>
</evidence>
<dbReference type="Proteomes" id="UP001059380">
    <property type="component" value="Chromosome"/>
</dbReference>
<dbReference type="PANTHER" id="PTHR36507:SF1">
    <property type="entry name" value="BLL1555 PROTEIN"/>
    <property type="match status" value="1"/>
</dbReference>
<evidence type="ECO:0008006" key="3">
    <source>
        <dbReference type="Google" id="ProtNLM"/>
    </source>
</evidence>
<reference evidence="1" key="1">
    <citation type="submission" date="2021-04" db="EMBL/GenBank/DDBJ databases">
        <title>Phylogenetic analysis of Acidobacteriaceae.</title>
        <authorList>
            <person name="Qiu L."/>
            <person name="Zhang Q."/>
        </authorList>
    </citation>
    <scope>NUCLEOTIDE SEQUENCE</scope>
    <source>
        <strain evidence="1">DSM 25168</strain>
    </source>
</reference>
<protein>
    <recommendedName>
        <fullName evidence="3">Rhamnogalacturonan lyase domain-containing protein</fullName>
    </recommendedName>
</protein>
<organism evidence="1 2">
    <name type="scientific">Occallatibacter riparius</name>
    <dbReference type="NCBI Taxonomy" id="1002689"/>
    <lineage>
        <taxon>Bacteria</taxon>
        <taxon>Pseudomonadati</taxon>
        <taxon>Acidobacteriota</taxon>
        <taxon>Terriglobia</taxon>
        <taxon>Terriglobales</taxon>
        <taxon>Acidobacteriaceae</taxon>
        <taxon>Occallatibacter</taxon>
    </lineage>
</organism>
<dbReference type="InterPro" id="IPR052721">
    <property type="entry name" value="ET_Amicyanin"/>
</dbReference>
<gene>
    <name evidence="1" type="ORF">MOP44_17000</name>
</gene>
<dbReference type="EMBL" id="CP093313">
    <property type="protein sequence ID" value="UWZ82269.1"/>
    <property type="molecule type" value="Genomic_DNA"/>
</dbReference>
<dbReference type="PANTHER" id="PTHR36507">
    <property type="entry name" value="BLL1555 PROTEIN"/>
    <property type="match status" value="1"/>
</dbReference>
<dbReference type="KEGG" id="orp:MOP44_17000"/>
<accession>A0A9J7BM41</accession>
<proteinExistence type="predicted"/>
<dbReference type="AlphaFoldDB" id="A0A9J7BM41"/>
<dbReference type="Gene3D" id="2.60.40.420">
    <property type="entry name" value="Cupredoxins - blue copper proteins"/>
    <property type="match status" value="1"/>
</dbReference>
<evidence type="ECO:0000313" key="2">
    <source>
        <dbReference type="Proteomes" id="UP001059380"/>
    </source>
</evidence>
<dbReference type="InterPro" id="IPR008972">
    <property type="entry name" value="Cupredoxin"/>
</dbReference>
<dbReference type="RefSeq" id="WP_260791427.1">
    <property type="nucleotide sequence ID" value="NZ_CP093313.1"/>
</dbReference>
<name>A0A9J7BM41_9BACT</name>